<sequence length="794" mass="92375">MTNQHRLHLFAFDVTHPPVPDQPVYGLRFSPSWREMIWPGRSEGCHVKTPGLASLREELMQLYPGLLYTRFDESALAGKTPALVAEQPIPADVLAWHFTRHFKRIGKSASFDASDVEWSRIDWAKVDHQQDAIFSWLPAYVSRRFAESAKPFRVMEYKRKTKQQVFEGELRFYPVFLNGKYGCMTEPYKGYSYAVYFSVETRANQPGRKFLYIHPRIHRFVSVSVKRGLSPKRNGTVLIRLPHRQGKTPFVPVTITKSSKQGVAAEWKEDWIPEYLNYFLPEPLELESLLSEPSRYQNVEGEICALLLYNPVFYSSYYNEKVAKGGMGLSERKQLFDLFQEVFPELEPLQPLKEVKTKRIVKKKFPMTVTDSEESRLRINCHTTDPVFQNLVEQIEGLTDYFSRQDNCVYKLRASGPEMVVELRHCPDSGVVQDVDINHPHRTLRRMKTMITKWGKAHGALVMIEPKKTWSENPKADPKHALRVAFAECGQITQFLHDDNEENFEHRVKNAFFDLLSDFGVYTHHLIEGVDRERVWLFVTAFRPHELNEGRVLYARYDGDRYLIRMEGDDGSWRALPEFITDAGGLKQGLERDGLTREKQPEIERTILQILQETERPLTVVFDRIPLTKLYYPVQDKHLINGDWILTRPELDYQRNRLRILRITTGDQVPDYYNDEYGKAYSYRSGLFLSEDGVYYSLGQKPKTYRGAVLLTKATDPSELLLQPNLVEILPVGHWDPGEVEEAVRQLHMLRKANLTYDHHTIYPAPLHRLNAAKKYLEAFLTVQRSVKNDRVRI</sequence>
<dbReference type="AlphaFoldDB" id="A0A1I2P5G5"/>
<dbReference type="InterPro" id="IPR025085">
    <property type="entry name" value="pPIWI_RE_X"/>
</dbReference>
<feature type="domain" description="pPIWI-RE module N-terminal" evidence="2">
    <location>
        <begin position="16"/>
        <end position="374"/>
    </location>
</feature>
<evidence type="ECO:0000259" key="1">
    <source>
        <dbReference type="Pfam" id="PF13032"/>
    </source>
</evidence>
<evidence type="ECO:0000259" key="2">
    <source>
        <dbReference type="Pfam" id="PF13111"/>
    </source>
</evidence>
<feature type="domain" description="Prokaryotic pPIWI-RE MID" evidence="3">
    <location>
        <begin position="457"/>
        <end position="523"/>
    </location>
</feature>
<dbReference type="Pfam" id="PF13111">
    <property type="entry name" value="pPIWI_RE_X"/>
    <property type="match status" value="1"/>
</dbReference>
<gene>
    <name evidence="4" type="ORF">SAMN04488025_11613</name>
</gene>
<evidence type="ECO:0000259" key="3">
    <source>
        <dbReference type="Pfam" id="PF18157"/>
    </source>
</evidence>
<evidence type="ECO:0000313" key="4">
    <source>
        <dbReference type="EMBL" id="SFG11284.1"/>
    </source>
</evidence>
<dbReference type="STRING" id="201973.SAMN04488025_11613"/>
<accession>A0A1I2P5G5</accession>
<dbReference type="OrthoDB" id="2483160at2"/>
<dbReference type="Pfam" id="PF18157">
    <property type="entry name" value="MID_pPIWI_RE"/>
    <property type="match status" value="1"/>
</dbReference>
<evidence type="ECO:0000313" key="5">
    <source>
        <dbReference type="Proteomes" id="UP000198661"/>
    </source>
</evidence>
<dbReference type="EMBL" id="FOOK01000016">
    <property type="protein sequence ID" value="SFG11284.1"/>
    <property type="molecule type" value="Genomic_DNA"/>
</dbReference>
<organism evidence="4 5">
    <name type="scientific">Planifilum fulgidum</name>
    <dbReference type="NCBI Taxonomy" id="201973"/>
    <lineage>
        <taxon>Bacteria</taxon>
        <taxon>Bacillati</taxon>
        <taxon>Bacillota</taxon>
        <taxon>Bacilli</taxon>
        <taxon>Bacillales</taxon>
        <taxon>Thermoactinomycetaceae</taxon>
        <taxon>Planifilum</taxon>
    </lineage>
</organism>
<protein>
    <recommendedName>
        <fullName evidence="6">Piwi domain-containing protein</fullName>
    </recommendedName>
</protein>
<feature type="domain" description="pPIWI-RE RNaseH" evidence="1">
    <location>
        <begin position="563"/>
        <end position="776"/>
    </location>
</feature>
<dbReference type="InterPro" id="IPR040496">
    <property type="entry name" value="MID_pPIWI_RE"/>
</dbReference>
<dbReference type="InterPro" id="IPR024996">
    <property type="entry name" value="RNaseH_pPIWI_RE"/>
</dbReference>
<name>A0A1I2P5G5_9BACL</name>
<keyword evidence="5" id="KW-1185">Reference proteome</keyword>
<dbReference type="Pfam" id="PF13032">
    <property type="entry name" value="RNaseH_pPIWI_RE"/>
    <property type="match status" value="1"/>
</dbReference>
<dbReference type="Proteomes" id="UP000198661">
    <property type="component" value="Unassembled WGS sequence"/>
</dbReference>
<reference evidence="4 5" key="1">
    <citation type="submission" date="2016-10" db="EMBL/GenBank/DDBJ databases">
        <authorList>
            <person name="de Groot N.N."/>
        </authorList>
    </citation>
    <scope>NUCLEOTIDE SEQUENCE [LARGE SCALE GENOMIC DNA]</scope>
    <source>
        <strain evidence="4 5">DSM 44945</strain>
    </source>
</reference>
<evidence type="ECO:0008006" key="6">
    <source>
        <dbReference type="Google" id="ProtNLM"/>
    </source>
</evidence>
<proteinExistence type="predicted"/>
<dbReference type="RefSeq" id="WP_092038545.1">
    <property type="nucleotide sequence ID" value="NZ_FOOK01000016.1"/>
</dbReference>